<organism evidence="3 4">
    <name type="scientific">Meira miltonrushii</name>
    <dbReference type="NCBI Taxonomy" id="1280837"/>
    <lineage>
        <taxon>Eukaryota</taxon>
        <taxon>Fungi</taxon>
        <taxon>Dikarya</taxon>
        <taxon>Basidiomycota</taxon>
        <taxon>Ustilaginomycotina</taxon>
        <taxon>Exobasidiomycetes</taxon>
        <taxon>Exobasidiales</taxon>
        <taxon>Brachybasidiaceae</taxon>
        <taxon>Meira</taxon>
    </lineage>
</organism>
<protein>
    <recommendedName>
        <fullName evidence="2">HTH psq-type domain-containing protein</fullName>
    </recommendedName>
</protein>
<feature type="compositionally biased region" description="Low complexity" evidence="1">
    <location>
        <begin position="105"/>
        <end position="118"/>
    </location>
</feature>
<feature type="region of interest" description="Disordered" evidence="1">
    <location>
        <begin position="1"/>
        <end position="124"/>
    </location>
</feature>
<dbReference type="OrthoDB" id="5576901at2759"/>
<gene>
    <name evidence="3" type="ORF">FA14DRAFT_180233</name>
</gene>
<dbReference type="InterPro" id="IPR007889">
    <property type="entry name" value="HTH_Psq"/>
</dbReference>
<proteinExistence type="predicted"/>
<evidence type="ECO:0000313" key="4">
    <source>
        <dbReference type="Proteomes" id="UP000245771"/>
    </source>
</evidence>
<dbReference type="GeneID" id="37022771"/>
<feature type="compositionally biased region" description="Polar residues" evidence="1">
    <location>
        <begin position="81"/>
        <end position="92"/>
    </location>
</feature>
<dbReference type="Pfam" id="PF04218">
    <property type="entry name" value="CENP-B_N"/>
    <property type="match status" value="1"/>
</dbReference>
<evidence type="ECO:0000313" key="3">
    <source>
        <dbReference type="EMBL" id="PWN33594.1"/>
    </source>
</evidence>
<reference evidence="3 4" key="1">
    <citation type="journal article" date="2018" name="Mol. Biol. Evol.">
        <title>Broad Genomic Sampling Reveals a Smut Pathogenic Ancestry of the Fungal Clade Ustilaginomycotina.</title>
        <authorList>
            <person name="Kijpornyongpan T."/>
            <person name="Mondo S.J."/>
            <person name="Barry K."/>
            <person name="Sandor L."/>
            <person name="Lee J."/>
            <person name="Lipzen A."/>
            <person name="Pangilinan J."/>
            <person name="LaButti K."/>
            <person name="Hainaut M."/>
            <person name="Henrissat B."/>
            <person name="Grigoriev I.V."/>
            <person name="Spatafora J.W."/>
            <person name="Aime M.C."/>
        </authorList>
    </citation>
    <scope>NUCLEOTIDE SEQUENCE [LARGE SCALE GENOMIC DNA]</scope>
    <source>
        <strain evidence="3 4">MCA 3882</strain>
    </source>
</reference>
<dbReference type="GO" id="GO:0003677">
    <property type="term" value="F:DNA binding"/>
    <property type="evidence" value="ECO:0007669"/>
    <property type="project" value="InterPro"/>
</dbReference>
<dbReference type="EMBL" id="KZ819604">
    <property type="protein sequence ID" value="PWN33594.1"/>
    <property type="molecule type" value="Genomic_DNA"/>
</dbReference>
<dbReference type="RefSeq" id="XP_025353896.1">
    <property type="nucleotide sequence ID" value="XM_025500990.1"/>
</dbReference>
<sequence>MAPEIERSAGRTSKVRTSIPFDGPRDNASPRPASQEPERSSPPPPRPIVEGNVQNGNPSTSRPEKRPADAEVGDRHPPINTPEQSQQSTAHSDQTKEEAEEADQSTTSNVERSRSSSSPHAYKKRRTITQFEKIEICKKAKDIYLSHKKIADMFGIERTAVTKIVKESDYWLSLKGEDLSEEGMNRIRRTTDDYKRSKGIPESGPSLHMQPQFLPPYHLQHQQPPHLPMGFPPPFVAQRCDHQVQIARLQDVVGTLQRYHKGTEDAVERIEKVIESLMQNH</sequence>
<accession>A0A316V8P6</accession>
<dbReference type="InParanoid" id="A0A316V8P6"/>
<evidence type="ECO:0000256" key="1">
    <source>
        <dbReference type="SAM" id="MobiDB-lite"/>
    </source>
</evidence>
<feature type="domain" description="HTH psq-type" evidence="2">
    <location>
        <begin position="123"/>
        <end position="167"/>
    </location>
</feature>
<feature type="compositionally biased region" description="Polar residues" evidence="1">
    <location>
        <begin position="52"/>
        <end position="61"/>
    </location>
</feature>
<evidence type="ECO:0000259" key="2">
    <source>
        <dbReference type="Pfam" id="PF04218"/>
    </source>
</evidence>
<feature type="compositionally biased region" description="Basic and acidic residues" evidence="1">
    <location>
        <begin position="62"/>
        <end position="77"/>
    </location>
</feature>
<dbReference type="Proteomes" id="UP000245771">
    <property type="component" value="Unassembled WGS sequence"/>
</dbReference>
<keyword evidence="4" id="KW-1185">Reference proteome</keyword>
<dbReference type="AlphaFoldDB" id="A0A316V8P6"/>
<name>A0A316V8P6_9BASI</name>
<dbReference type="Gene3D" id="1.10.10.60">
    <property type="entry name" value="Homeodomain-like"/>
    <property type="match status" value="1"/>
</dbReference>